<evidence type="ECO:0000313" key="6">
    <source>
        <dbReference type="Proteomes" id="UP001500200"/>
    </source>
</evidence>
<dbReference type="Pfam" id="PF13407">
    <property type="entry name" value="Peripla_BP_4"/>
    <property type="match status" value="1"/>
</dbReference>
<comment type="caution">
    <text evidence="5">The sequence shown here is derived from an EMBL/GenBank/DDBJ whole genome shotgun (WGS) entry which is preliminary data.</text>
</comment>
<dbReference type="Proteomes" id="UP001500200">
    <property type="component" value="Unassembled WGS sequence"/>
</dbReference>
<evidence type="ECO:0000256" key="3">
    <source>
        <dbReference type="SAM" id="SignalP"/>
    </source>
</evidence>
<evidence type="ECO:0000259" key="4">
    <source>
        <dbReference type="Pfam" id="PF13407"/>
    </source>
</evidence>
<gene>
    <name evidence="5" type="ORF">GCM10023346_33290</name>
</gene>
<proteinExistence type="predicted"/>
<evidence type="ECO:0000313" key="5">
    <source>
        <dbReference type="EMBL" id="GAA5197749.1"/>
    </source>
</evidence>
<dbReference type="PANTHER" id="PTHR30036">
    <property type="entry name" value="D-XYLOSE-BINDING PERIPLASMIC PROTEIN"/>
    <property type="match status" value="1"/>
</dbReference>
<dbReference type="SUPFAM" id="SSF53822">
    <property type="entry name" value="Periplasmic binding protein-like I"/>
    <property type="match status" value="1"/>
</dbReference>
<dbReference type="InterPro" id="IPR028082">
    <property type="entry name" value="Peripla_BP_I"/>
</dbReference>
<feature type="chain" id="PRO_5045438111" evidence="3">
    <location>
        <begin position="26"/>
        <end position="407"/>
    </location>
</feature>
<reference evidence="6" key="1">
    <citation type="journal article" date="2019" name="Int. J. Syst. Evol. Microbiol.">
        <title>The Global Catalogue of Microorganisms (GCM) 10K type strain sequencing project: providing services to taxonomists for standard genome sequencing and annotation.</title>
        <authorList>
            <consortium name="The Broad Institute Genomics Platform"/>
            <consortium name="The Broad Institute Genome Sequencing Center for Infectious Disease"/>
            <person name="Wu L."/>
            <person name="Ma J."/>
        </authorList>
    </citation>
    <scope>NUCLEOTIDE SEQUENCE [LARGE SCALE GENOMIC DNA]</scope>
    <source>
        <strain evidence="6">JCM 18514</strain>
    </source>
</reference>
<comment type="subcellular location">
    <subcellularLocation>
        <location evidence="1">Cell envelope</location>
    </subcellularLocation>
</comment>
<dbReference type="Gene3D" id="3.40.50.2300">
    <property type="match status" value="2"/>
</dbReference>
<keyword evidence="6" id="KW-1185">Reference proteome</keyword>
<dbReference type="PANTHER" id="PTHR30036:SF1">
    <property type="entry name" value="D-XYLOSE-BINDING PERIPLASMIC PROTEIN"/>
    <property type="match status" value="1"/>
</dbReference>
<organism evidence="5 6">
    <name type="scientific">Arthrobacter gyeryongensis</name>
    <dbReference type="NCBI Taxonomy" id="1650592"/>
    <lineage>
        <taxon>Bacteria</taxon>
        <taxon>Bacillati</taxon>
        <taxon>Actinomycetota</taxon>
        <taxon>Actinomycetes</taxon>
        <taxon>Micrococcales</taxon>
        <taxon>Micrococcaceae</taxon>
        <taxon>Arthrobacter</taxon>
    </lineage>
</organism>
<dbReference type="PROSITE" id="PS51257">
    <property type="entry name" value="PROKAR_LIPOPROTEIN"/>
    <property type="match status" value="1"/>
</dbReference>
<protein>
    <submittedName>
        <fullName evidence="5">Substrate-binding domain-containing protein</fullName>
    </submittedName>
</protein>
<keyword evidence="2 3" id="KW-0732">Signal</keyword>
<dbReference type="EMBL" id="BAABKK010000024">
    <property type="protein sequence ID" value="GAA5197749.1"/>
    <property type="molecule type" value="Genomic_DNA"/>
</dbReference>
<sequence>MLNMKVPARGAGTAFIATLAITALAACSSTGTSSSSSSTASSGGAVPQISADAFTADFSAMKQLTSLASQGKGMVGVLLPDTTTSARYVTFDAPYLKKAFETAGLDSSKFKIDNAQGSASTMQTQAEADITAGASVLLVDALDSGSGAAIEAAATARGVKVIDYDRLVKGGAKDRTYVSFDNVKVGQLIGQGEITCIADWKVTKPNILVMDGDPTDNNAKLFAEGYNGVLKPHFDNGEYVNVGEPAGTWTPSVAQTTFAQQYTAHPNINAVVTPNDDNANAVIAYLQSKQIPAKTFPTTGQDASLSGLQNILKGYQCGTVYKPIYFEAQAAAAAALYLRAGVTVPSTLVNGKTTDDTAKSDVGSVLLTPLWVTTKNMADTVVKDGAVTSSSLCISQVKDACTAAGIQ</sequence>
<dbReference type="RefSeq" id="WP_345450824.1">
    <property type="nucleotide sequence ID" value="NZ_BAABKK010000024.1"/>
</dbReference>
<accession>A0ABP9SMJ3</accession>
<feature type="signal peptide" evidence="3">
    <location>
        <begin position="1"/>
        <end position="25"/>
    </location>
</feature>
<evidence type="ECO:0000256" key="2">
    <source>
        <dbReference type="ARBA" id="ARBA00022729"/>
    </source>
</evidence>
<dbReference type="InterPro" id="IPR050555">
    <property type="entry name" value="Bact_Solute-Bind_Prot2"/>
</dbReference>
<evidence type="ECO:0000256" key="1">
    <source>
        <dbReference type="ARBA" id="ARBA00004196"/>
    </source>
</evidence>
<feature type="domain" description="Periplasmic binding protein" evidence="4">
    <location>
        <begin position="78"/>
        <end position="338"/>
    </location>
</feature>
<name>A0ABP9SMJ3_9MICC</name>
<dbReference type="InterPro" id="IPR025997">
    <property type="entry name" value="SBP_2_dom"/>
</dbReference>